<sequence>MGIRNIVESAKWLQLDNEYENTIKLRAARMADPSLMSSHTRPGYHAHALETLVEIASFLSQRFPKLFVVDRTPYNAADSKTHGDIDSPGLSLHPGAVTDSPCTVRADLLQDDLAVMVEDENGEYRFQAGSICTAGFWRLKDKIGLTLDDIHFKGAVPNYADKYQKSMNRFFSNLREDKLVERNNYFFQVDEHLSWSEKTNGTEAIFDHFTKGPQADLVDKAREVVHPTAATSASDVWFRTERQTLRRLPKTRAILFTVRTYLIPVTQLADEPGVPGRMASGIRSWPQGDRSVTWYKGGELFNPVLLPFLDKKHEEQVVAGVVKLNDKGTTDEKYPY</sequence>
<dbReference type="GeneID" id="28973265"/>
<dbReference type="RefSeq" id="XP_018270598.1">
    <property type="nucleotide sequence ID" value="XM_018412816.1"/>
</dbReference>
<proteinExistence type="predicted"/>
<organism evidence="1 2">
    <name type="scientific">Rhodotorula graminis (strain WP1)</name>
    <dbReference type="NCBI Taxonomy" id="578459"/>
    <lineage>
        <taxon>Eukaryota</taxon>
        <taxon>Fungi</taxon>
        <taxon>Dikarya</taxon>
        <taxon>Basidiomycota</taxon>
        <taxon>Pucciniomycotina</taxon>
        <taxon>Microbotryomycetes</taxon>
        <taxon>Sporidiobolales</taxon>
        <taxon>Sporidiobolaceae</taxon>
        <taxon>Rhodotorula</taxon>
    </lineage>
</organism>
<name>A0A194S206_RHOGW</name>
<dbReference type="EMBL" id="KQ474080">
    <property type="protein sequence ID" value="KPV74549.1"/>
    <property type="molecule type" value="Genomic_DNA"/>
</dbReference>
<dbReference type="InterPro" id="IPR021848">
    <property type="entry name" value="HODM_asu-like"/>
</dbReference>
<dbReference type="Proteomes" id="UP000053890">
    <property type="component" value="Unassembled WGS sequence"/>
</dbReference>
<accession>A0A194S206</accession>
<dbReference type="OMA" id="GELDNHY"/>
<evidence type="ECO:0000313" key="2">
    <source>
        <dbReference type="Proteomes" id="UP000053890"/>
    </source>
</evidence>
<dbReference type="STRING" id="578459.A0A194S206"/>
<dbReference type="OrthoDB" id="497541at2759"/>
<keyword evidence="2" id="KW-1185">Reference proteome</keyword>
<dbReference type="AlphaFoldDB" id="A0A194S206"/>
<dbReference type="Pfam" id="PF11927">
    <property type="entry name" value="HODM_asu-like"/>
    <property type="match status" value="1"/>
</dbReference>
<reference evidence="1 2" key="1">
    <citation type="journal article" date="2015" name="Front. Microbiol.">
        <title>Genome sequence of the plant growth promoting endophytic yeast Rhodotorula graminis WP1.</title>
        <authorList>
            <person name="Firrincieli A."/>
            <person name="Otillar R."/>
            <person name="Salamov A."/>
            <person name="Schmutz J."/>
            <person name="Khan Z."/>
            <person name="Redman R.S."/>
            <person name="Fleck N.D."/>
            <person name="Lindquist E."/>
            <person name="Grigoriev I.V."/>
            <person name="Doty S.L."/>
        </authorList>
    </citation>
    <scope>NUCLEOTIDE SEQUENCE [LARGE SCALE GENOMIC DNA]</scope>
    <source>
        <strain evidence="1 2">WP1</strain>
    </source>
</reference>
<protein>
    <submittedName>
        <fullName evidence="1">Uncharacterized protein</fullName>
    </submittedName>
</protein>
<gene>
    <name evidence="1" type="ORF">RHOBADRAFT_28115</name>
</gene>
<evidence type="ECO:0000313" key="1">
    <source>
        <dbReference type="EMBL" id="KPV74549.1"/>
    </source>
</evidence>